<dbReference type="Proteomes" id="UP000257559">
    <property type="component" value="Chromosome"/>
</dbReference>
<dbReference type="AlphaFoldDB" id="A0A3B0PS07"/>
<gene>
    <name evidence="2" type="ORF">NCTC10132_00800</name>
</gene>
<keyword evidence="3" id="KW-1185">Reference proteome</keyword>
<evidence type="ECO:0000313" key="2">
    <source>
        <dbReference type="EMBL" id="SYV97435.1"/>
    </source>
</evidence>
<organism evidence="2 3">
    <name type="scientific">Mycoplasmopsis edwardii</name>
    <dbReference type="NCBI Taxonomy" id="53558"/>
    <lineage>
        <taxon>Bacteria</taxon>
        <taxon>Bacillati</taxon>
        <taxon>Mycoplasmatota</taxon>
        <taxon>Mycoplasmoidales</taxon>
        <taxon>Metamycoplasmataceae</taxon>
        <taxon>Mycoplasmopsis</taxon>
    </lineage>
</organism>
<sequence length="69" mass="7894">MLGELISEFARILNLIVLFFAFVFNNVFSMYFLSNVHEATLIFLSSFQSKSCQNGSITLSLMISVSEFW</sequence>
<evidence type="ECO:0000313" key="3">
    <source>
        <dbReference type="Proteomes" id="UP000257559"/>
    </source>
</evidence>
<keyword evidence="1" id="KW-0472">Membrane</keyword>
<keyword evidence="1" id="KW-1133">Transmembrane helix</keyword>
<accession>A0A3B0PS07</accession>
<evidence type="ECO:0000256" key="1">
    <source>
        <dbReference type="SAM" id="Phobius"/>
    </source>
</evidence>
<dbReference type="KEGG" id="medw:NCTC10132_00800"/>
<feature type="non-terminal residue" evidence="2">
    <location>
        <position position="69"/>
    </location>
</feature>
<protein>
    <submittedName>
        <fullName evidence="2">Uncharacterized protein</fullName>
    </submittedName>
</protein>
<reference evidence="3" key="1">
    <citation type="submission" date="2018-06" db="EMBL/GenBank/DDBJ databases">
        <authorList>
            <consortium name="Pathogen Informatics"/>
        </authorList>
    </citation>
    <scope>NUCLEOTIDE SEQUENCE [LARGE SCALE GENOMIC DNA]</scope>
    <source>
        <strain evidence="3">NCTC10132</strain>
    </source>
</reference>
<name>A0A3B0PS07_9BACT</name>
<proteinExistence type="predicted"/>
<dbReference type="EMBL" id="LS991951">
    <property type="protein sequence ID" value="SYV97435.1"/>
    <property type="molecule type" value="Genomic_DNA"/>
</dbReference>
<feature type="transmembrane region" description="Helical" evidence="1">
    <location>
        <begin position="12"/>
        <end position="33"/>
    </location>
</feature>
<keyword evidence="1" id="KW-0812">Transmembrane</keyword>